<dbReference type="GO" id="GO:0005737">
    <property type="term" value="C:cytoplasm"/>
    <property type="evidence" value="ECO:0007669"/>
    <property type="project" value="InterPro"/>
</dbReference>
<dbReference type="InterPro" id="IPR036393">
    <property type="entry name" value="AceGlu_kinase-like_sf"/>
</dbReference>
<evidence type="ECO:0000259" key="7">
    <source>
        <dbReference type="PROSITE" id="PS51186"/>
    </source>
</evidence>
<evidence type="ECO:0000256" key="3">
    <source>
        <dbReference type="ARBA" id="ARBA00012697"/>
    </source>
</evidence>
<organism evidence="8 9">
    <name type="scientific">Desulforapulum autotrophicum (strain ATCC 43914 / DSM 3382 / VKM B-1955 / HRM2)</name>
    <name type="common">Desulfobacterium autotrophicum</name>
    <dbReference type="NCBI Taxonomy" id="177437"/>
    <lineage>
        <taxon>Bacteria</taxon>
        <taxon>Pseudomonadati</taxon>
        <taxon>Thermodesulfobacteriota</taxon>
        <taxon>Desulfobacteria</taxon>
        <taxon>Desulfobacterales</taxon>
        <taxon>Desulfobacteraceae</taxon>
        <taxon>Desulforapulum</taxon>
    </lineage>
</organism>
<dbReference type="OrthoDB" id="9802238at2"/>
<proteinExistence type="inferred from homology"/>
<keyword evidence="5 8" id="KW-0012">Acyltransferase</keyword>
<dbReference type="InterPro" id="IPR016181">
    <property type="entry name" value="Acyl_CoA_acyltransferase"/>
</dbReference>
<name>C0QM85_DESAH</name>
<accession>C0QM85</accession>
<feature type="domain" description="N-acetyltransferase" evidence="7">
    <location>
        <begin position="300"/>
        <end position="437"/>
    </location>
</feature>
<evidence type="ECO:0000313" key="8">
    <source>
        <dbReference type="EMBL" id="ACN16402.1"/>
    </source>
</evidence>
<dbReference type="GO" id="GO:0004042">
    <property type="term" value="F:L-glutamate N-acetyltransferase activity"/>
    <property type="evidence" value="ECO:0007669"/>
    <property type="project" value="InterPro"/>
</dbReference>
<dbReference type="RefSeq" id="WP_015905164.1">
    <property type="nucleotide sequence ID" value="NC_012108.1"/>
</dbReference>
<dbReference type="Proteomes" id="UP000000442">
    <property type="component" value="Chromosome"/>
</dbReference>
<gene>
    <name evidence="8" type="primary">argA2</name>
    <name evidence="8" type="ordered locus">HRM2_33270</name>
</gene>
<dbReference type="Pfam" id="PF00696">
    <property type="entry name" value="AA_kinase"/>
    <property type="match status" value="1"/>
</dbReference>
<reference evidence="8 9" key="1">
    <citation type="journal article" date="2009" name="Environ. Microbiol.">
        <title>Genome sequence of Desulfobacterium autotrophicum HRM2, a marine sulfate reducer oxidizing organic carbon completely to carbon dioxide.</title>
        <authorList>
            <person name="Strittmatter A.W."/>
            <person name="Liesegang H."/>
            <person name="Rabus R."/>
            <person name="Decker I."/>
            <person name="Amann J."/>
            <person name="Andres S."/>
            <person name="Henne A."/>
            <person name="Fricke W.F."/>
            <person name="Martinez-Arias R."/>
            <person name="Bartels D."/>
            <person name="Goesmann A."/>
            <person name="Krause L."/>
            <person name="Puehler A."/>
            <person name="Klenk H.P."/>
            <person name="Richter M."/>
            <person name="Schuler M."/>
            <person name="Gloeckner F.O."/>
            <person name="Meyerdierks A."/>
            <person name="Gottschalk G."/>
            <person name="Amann R."/>
        </authorList>
    </citation>
    <scope>NUCLEOTIDE SEQUENCE [LARGE SCALE GENOMIC DNA]</scope>
    <source>
        <strain evidence="9">ATCC 43914 / DSM 3382 / HRM2</strain>
    </source>
</reference>
<sequence length="455" mass="51283">MHKQKKEVVAGVSGIREVFNYIRRYRQKTFVLKIEDSLLDSTLFPLLMKDIIQLHDVGINIVIVPGIRHTIEQKLDQAGIRTRFVDGVRITPVSALPLVKLAAMEVAETIISQLGAGGANGIMGTWIRARSLGVSQGIDFEFTGRIEKIRSDIVVKLMEENFIPVLYNVGFNSTGKSYNVNSNEITCCLCRDLDVIKLFFIGQDEGIRVENLTFPGEIVPNANGIFSNLDLSQVDYILEHNTDQLTYHYREYLENALEVTRPQNGVNRVHIISGTREGSLLTEVFSSTGLGTMVYRNDYAYIRMATPEDVPEILLLMEDYVKQGNLVLRSESEINDRINDYYIYEVDRAIYGCGALYPQDNNQGEIGAIAVNPSYKCKGVGKKIMRYLIGLGQKRGMNRLFLLTTQTSDWFYGFGFYPGTPSSLPLGRKVRYNNERNSRVLLLDLVSRSQDTTPG</sequence>
<comment type="pathway">
    <text evidence="1">Amino-acid biosynthesis; L-arginine biosynthesis; N(2)-acetyl-L-ornithine from L-glutamate: step 1/4.</text>
</comment>
<dbReference type="Pfam" id="PF00583">
    <property type="entry name" value="Acetyltransf_1"/>
    <property type="match status" value="1"/>
</dbReference>
<dbReference type="InterPro" id="IPR010167">
    <property type="entry name" value="NH2A_AcTrfase"/>
</dbReference>
<dbReference type="HAMAP" id="MF_01105">
    <property type="entry name" value="N_acetyl_glu_synth"/>
    <property type="match status" value="1"/>
</dbReference>
<dbReference type="AlphaFoldDB" id="C0QM85"/>
<dbReference type="eggNOG" id="COG0548">
    <property type="taxonomic scope" value="Bacteria"/>
</dbReference>
<evidence type="ECO:0000256" key="5">
    <source>
        <dbReference type="ARBA" id="ARBA00023315"/>
    </source>
</evidence>
<protein>
    <recommendedName>
        <fullName evidence="3">amino-acid N-acetyltransferase</fullName>
        <ecNumber evidence="3">2.3.1.1</ecNumber>
    </recommendedName>
</protein>
<dbReference type="PROSITE" id="PS51186">
    <property type="entry name" value="GNAT"/>
    <property type="match status" value="1"/>
</dbReference>
<evidence type="ECO:0000313" key="9">
    <source>
        <dbReference type="Proteomes" id="UP000000442"/>
    </source>
</evidence>
<evidence type="ECO:0000256" key="2">
    <source>
        <dbReference type="ARBA" id="ARBA00009145"/>
    </source>
</evidence>
<dbReference type="InterPro" id="IPR001048">
    <property type="entry name" value="Asp/Glu/Uridylate_kinase"/>
</dbReference>
<dbReference type="SUPFAM" id="SSF55729">
    <property type="entry name" value="Acyl-CoA N-acyltransferases (Nat)"/>
    <property type="match status" value="1"/>
</dbReference>
<dbReference type="NCBIfam" id="TIGR01890">
    <property type="entry name" value="N-Ac-Glu-synth"/>
    <property type="match status" value="1"/>
</dbReference>
<dbReference type="EMBL" id="CP001087">
    <property type="protein sequence ID" value="ACN16402.1"/>
    <property type="molecule type" value="Genomic_DNA"/>
</dbReference>
<dbReference type="Gene3D" id="3.40.1160.10">
    <property type="entry name" value="Acetylglutamate kinase-like"/>
    <property type="match status" value="1"/>
</dbReference>
<evidence type="ECO:0000256" key="6">
    <source>
        <dbReference type="ARBA" id="ARBA00048372"/>
    </source>
</evidence>
<keyword evidence="4 8" id="KW-0808">Transferase</keyword>
<dbReference type="PANTHER" id="PTHR30602">
    <property type="entry name" value="AMINO-ACID ACETYLTRANSFERASE"/>
    <property type="match status" value="1"/>
</dbReference>
<dbReference type="HOGENOM" id="CLU_024773_0_0_7"/>
<dbReference type="KEGG" id="dat:HRM2_33270"/>
<dbReference type="UniPathway" id="UPA00068">
    <property type="reaction ID" value="UER00106"/>
</dbReference>
<dbReference type="PANTHER" id="PTHR30602:SF12">
    <property type="entry name" value="AMINO-ACID ACETYLTRANSFERASE NAGS1, CHLOROPLASTIC-RELATED"/>
    <property type="match status" value="1"/>
</dbReference>
<dbReference type="Gene3D" id="3.40.630.30">
    <property type="match status" value="1"/>
</dbReference>
<comment type="catalytic activity">
    <reaction evidence="6">
        <text>L-glutamate + acetyl-CoA = N-acetyl-L-glutamate + CoA + H(+)</text>
        <dbReference type="Rhea" id="RHEA:24292"/>
        <dbReference type="ChEBI" id="CHEBI:15378"/>
        <dbReference type="ChEBI" id="CHEBI:29985"/>
        <dbReference type="ChEBI" id="CHEBI:44337"/>
        <dbReference type="ChEBI" id="CHEBI:57287"/>
        <dbReference type="ChEBI" id="CHEBI:57288"/>
        <dbReference type="EC" id="2.3.1.1"/>
    </reaction>
</comment>
<evidence type="ECO:0000256" key="1">
    <source>
        <dbReference type="ARBA" id="ARBA00004925"/>
    </source>
</evidence>
<dbReference type="STRING" id="177437.HRM2_33270"/>
<dbReference type="EC" id="2.3.1.1" evidence="3"/>
<comment type="similarity">
    <text evidence="2">Belongs to the acetyltransferase family. ArgA subfamily.</text>
</comment>
<dbReference type="InterPro" id="IPR000182">
    <property type="entry name" value="GNAT_dom"/>
</dbReference>
<keyword evidence="9" id="KW-1185">Reference proteome</keyword>
<dbReference type="GO" id="GO:0006526">
    <property type="term" value="P:L-arginine biosynthetic process"/>
    <property type="evidence" value="ECO:0007669"/>
    <property type="project" value="UniProtKB-UniPathway"/>
</dbReference>
<dbReference type="eggNOG" id="COG1246">
    <property type="taxonomic scope" value="Bacteria"/>
</dbReference>
<dbReference type="SUPFAM" id="SSF53633">
    <property type="entry name" value="Carbamate kinase-like"/>
    <property type="match status" value="1"/>
</dbReference>
<evidence type="ECO:0000256" key="4">
    <source>
        <dbReference type="ARBA" id="ARBA00022679"/>
    </source>
</evidence>
<dbReference type="CDD" id="cd04301">
    <property type="entry name" value="NAT_SF"/>
    <property type="match status" value="1"/>
</dbReference>
<dbReference type="PIRSF" id="PIRSF000423">
    <property type="entry name" value="ArgA"/>
    <property type="match status" value="1"/>
</dbReference>